<dbReference type="Proteomes" id="UP001642540">
    <property type="component" value="Unassembled WGS sequence"/>
</dbReference>
<keyword evidence="11" id="KW-1185">Reference proteome</keyword>
<evidence type="ECO:0000256" key="6">
    <source>
        <dbReference type="ARBA" id="ARBA00022968"/>
    </source>
</evidence>
<dbReference type="InterPro" id="IPR002659">
    <property type="entry name" value="Glyco_trans_31"/>
</dbReference>
<sequence length="535" mass="60759">MHSLKPQEKPRSVGRAYAGDLLVQIAQHEDLDEKQYGYMFASSPEESTVYSPSPTVTREDIWPSRTRSRVLDSETPFPPMFFPRNSKRSSKAYSPPSLSPVKVSYGFRFFQIASILIVGICMYALVENILFLVKSYGDDSYLQDESKRSSVNIHEQLQSWIIHGEEELSVLPQMSSGGSGNNLISSAVSPSPSELGQKPKDINHAMVSTHNLTFILNNSSVCSSVRRKSQGRLNSVNSSGGATGEGIYFMIVVHSAPDHFSERQAIRSTWGSVKTLKNLAIRTVFVLGKYQLSPSPTLENSIRRENELFGDIVVGNFVDSYRNLTYKHLLGYKWINSYCSGATFILKTDDDAFVDIFQLFDFITRTYGFAPKPGTLICNVFPEGTKPVRAKKARGSKWSVTMDEYPHSVYPRYCGGLAYLATPDVIARILDVSDRVKFFWIDDVFVTGILREIAEIEPFYLNLRYLYDPEEYRNWLLPAGTLPNDNNNSNSDNDNKKSQQRLRKFPFLFAHIERGDKFSEEMNDLWRKTLRSWSQ</sequence>
<evidence type="ECO:0000256" key="4">
    <source>
        <dbReference type="ARBA" id="ARBA00022679"/>
    </source>
</evidence>
<comment type="subcellular location">
    <subcellularLocation>
        <location evidence="1">Golgi apparatus membrane</location>
        <topology evidence="1">Single-pass type II membrane protein</topology>
    </subcellularLocation>
</comment>
<comment type="similarity">
    <text evidence="2">Belongs to the glycosyltransferase 31 family.</text>
</comment>
<evidence type="ECO:0000256" key="8">
    <source>
        <dbReference type="ARBA" id="ARBA00023034"/>
    </source>
</evidence>
<keyword evidence="5" id="KW-0812">Transmembrane</keyword>
<comment type="caution">
    <text evidence="10">The sequence shown here is derived from an EMBL/GenBank/DDBJ whole genome shotgun (WGS) entry which is preliminary data.</text>
</comment>
<keyword evidence="8" id="KW-0333">Golgi apparatus</keyword>
<organism evidence="10 11">
    <name type="scientific">Orchesella dallaii</name>
    <dbReference type="NCBI Taxonomy" id="48710"/>
    <lineage>
        <taxon>Eukaryota</taxon>
        <taxon>Metazoa</taxon>
        <taxon>Ecdysozoa</taxon>
        <taxon>Arthropoda</taxon>
        <taxon>Hexapoda</taxon>
        <taxon>Collembola</taxon>
        <taxon>Entomobryomorpha</taxon>
        <taxon>Entomobryoidea</taxon>
        <taxon>Orchesellidae</taxon>
        <taxon>Orchesellinae</taxon>
        <taxon>Orchesella</taxon>
    </lineage>
</organism>
<accession>A0ABP1RFY7</accession>
<dbReference type="Pfam" id="PF01762">
    <property type="entry name" value="Galactosyl_T"/>
    <property type="match status" value="1"/>
</dbReference>
<keyword evidence="4" id="KW-0808">Transferase</keyword>
<dbReference type="PANTHER" id="PTHR11214:SF376">
    <property type="entry name" value="HEXOSYLTRANSFERASE"/>
    <property type="match status" value="1"/>
</dbReference>
<keyword evidence="7" id="KW-1133">Transmembrane helix</keyword>
<evidence type="ECO:0000256" key="7">
    <source>
        <dbReference type="ARBA" id="ARBA00022989"/>
    </source>
</evidence>
<keyword evidence="9" id="KW-0472">Membrane</keyword>
<evidence type="ECO:0000313" key="11">
    <source>
        <dbReference type="Proteomes" id="UP001642540"/>
    </source>
</evidence>
<evidence type="ECO:0000256" key="2">
    <source>
        <dbReference type="ARBA" id="ARBA00008661"/>
    </source>
</evidence>
<keyword evidence="3" id="KW-0328">Glycosyltransferase</keyword>
<dbReference type="EMBL" id="CAXLJM020000072">
    <property type="protein sequence ID" value="CAL8126370.1"/>
    <property type="molecule type" value="Genomic_DNA"/>
</dbReference>
<gene>
    <name evidence="10" type="ORF">ODALV1_LOCUS21366</name>
</gene>
<evidence type="ECO:0000256" key="1">
    <source>
        <dbReference type="ARBA" id="ARBA00004323"/>
    </source>
</evidence>
<evidence type="ECO:0000256" key="3">
    <source>
        <dbReference type="ARBA" id="ARBA00022676"/>
    </source>
</evidence>
<name>A0ABP1RFY7_9HEXA</name>
<evidence type="ECO:0000256" key="9">
    <source>
        <dbReference type="ARBA" id="ARBA00023136"/>
    </source>
</evidence>
<evidence type="ECO:0008006" key="12">
    <source>
        <dbReference type="Google" id="ProtNLM"/>
    </source>
</evidence>
<dbReference type="Gene3D" id="3.90.550.50">
    <property type="match status" value="1"/>
</dbReference>
<keyword evidence="6" id="KW-0735">Signal-anchor</keyword>
<evidence type="ECO:0000313" key="10">
    <source>
        <dbReference type="EMBL" id="CAL8126370.1"/>
    </source>
</evidence>
<protein>
    <recommendedName>
        <fullName evidence="12">Hexosyltransferase</fullName>
    </recommendedName>
</protein>
<reference evidence="10 11" key="1">
    <citation type="submission" date="2024-08" db="EMBL/GenBank/DDBJ databases">
        <authorList>
            <person name="Cucini C."/>
            <person name="Frati F."/>
        </authorList>
    </citation>
    <scope>NUCLEOTIDE SEQUENCE [LARGE SCALE GENOMIC DNA]</scope>
</reference>
<evidence type="ECO:0000256" key="5">
    <source>
        <dbReference type="ARBA" id="ARBA00022692"/>
    </source>
</evidence>
<dbReference type="PANTHER" id="PTHR11214">
    <property type="entry name" value="BETA-1,3-N-ACETYLGLUCOSAMINYLTRANSFERASE"/>
    <property type="match status" value="1"/>
</dbReference>
<proteinExistence type="inferred from homology"/>